<reference evidence="8" key="1">
    <citation type="submission" date="2022-11" db="EMBL/GenBank/DDBJ databases">
        <authorList>
            <person name="Petersen C."/>
        </authorList>
    </citation>
    <scope>NUCLEOTIDE SEQUENCE</scope>
    <source>
        <strain evidence="8">IBT 30069</strain>
    </source>
</reference>
<dbReference type="InterPro" id="IPR016166">
    <property type="entry name" value="FAD-bd_PCMH"/>
</dbReference>
<dbReference type="InterPro" id="IPR016169">
    <property type="entry name" value="FAD-bd_PCMH_sub2"/>
</dbReference>
<feature type="signal peptide" evidence="6">
    <location>
        <begin position="1"/>
        <end position="19"/>
    </location>
</feature>
<dbReference type="Pfam" id="PF08031">
    <property type="entry name" value="BBE"/>
    <property type="match status" value="1"/>
</dbReference>
<dbReference type="PANTHER" id="PTHR42973">
    <property type="entry name" value="BINDING OXIDOREDUCTASE, PUTATIVE (AFU_ORTHOLOGUE AFUA_1G17690)-RELATED"/>
    <property type="match status" value="1"/>
</dbReference>
<sequence>MAGRIVLSLFATGFAYAAAALSPAHVNRDLRSFLSSSAVIDGYNATAYARWSNFDAPHPGVVISPGSEQDVATIVSYCTSNKIPFLTQSGAHGWANTFQLNESGILINIKSLDSVVFNANKTEVTVGGGVAISDVISAGSKAGALVQTGNCNCVGALGAILGGGYGNLLGLVGFGVDNLLSVNLVLANGTLANITPKDKDLWWALRGAGPNFGIVTSAKVKSYPVSSSGQTAWFGQLVYSGSKVEEVVQTIQNTTLKPKMSEGRAAFMAFLELGPSQDTTTELQYPHWNDGAASFCEKGGYKPSYSVGLANMHPTTWRQVWNEYVSWVSINGTGNSIILMEAYSLEKARSFAPSSSSFAWRNDVNFNAVVIPWYYDTRLGSKAQSWGRKVRNMWRETDDLAAPASYVNFAHGDETLHTVYGDNVSRLKKVKKEIDPNSVFNQWFEI</sequence>
<dbReference type="PROSITE" id="PS51387">
    <property type="entry name" value="FAD_PCMH"/>
    <property type="match status" value="1"/>
</dbReference>
<dbReference type="PANTHER" id="PTHR42973:SF39">
    <property type="entry name" value="FAD-BINDING PCMH-TYPE DOMAIN-CONTAINING PROTEIN"/>
    <property type="match status" value="1"/>
</dbReference>
<dbReference type="Pfam" id="PF01565">
    <property type="entry name" value="FAD_binding_4"/>
    <property type="match status" value="1"/>
</dbReference>
<evidence type="ECO:0000313" key="9">
    <source>
        <dbReference type="Proteomes" id="UP001149165"/>
    </source>
</evidence>
<organism evidence="8 9">
    <name type="scientific">Penicillium angulare</name>
    <dbReference type="NCBI Taxonomy" id="116970"/>
    <lineage>
        <taxon>Eukaryota</taxon>
        <taxon>Fungi</taxon>
        <taxon>Dikarya</taxon>
        <taxon>Ascomycota</taxon>
        <taxon>Pezizomycotina</taxon>
        <taxon>Eurotiomycetes</taxon>
        <taxon>Eurotiomycetidae</taxon>
        <taxon>Eurotiales</taxon>
        <taxon>Aspergillaceae</taxon>
        <taxon>Penicillium</taxon>
    </lineage>
</organism>
<evidence type="ECO:0000259" key="7">
    <source>
        <dbReference type="PROSITE" id="PS51387"/>
    </source>
</evidence>
<comment type="caution">
    <text evidence="8">The sequence shown here is derived from an EMBL/GenBank/DDBJ whole genome shotgun (WGS) entry which is preliminary data.</text>
</comment>
<evidence type="ECO:0000256" key="1">
    <source>
        <dbReference type="ARBA" id="ARBA00001974"/>
    </source>
</evidence>
<evidence type="ECO:0000256" key="2">
    <source>
        <dbReference type="ARBA" id="ARBA00005466"/>
    </source>
</evidence>
<evidence type="ECO:0000313" key="8">
    <source>
        <dbReference type="EMBL" id="KAJ5116051.1"/>
    </source>
</evidence>
<accession>A0A9W9GC30</accession>
<keyword evidence="6" id="KW-0732">Signal</keyword>
<evidence type="ECO:0000256" key="4">
    <source>
        <dbReference type="ARBA" id="ARBA00022827"/>
    </source>
</evidence>
<protein>
    <recommendedName>
        <fullName evidence="7">FAD-binding PCMH-type domain-containing protein</fullName>
    </recommendedName>
</protein>
<keyword evidence="4" id="KW-0274">FAD</keyword>
<dbReference type="EMBL" id="JAPQKH010000001">
    <property type="protein sequence ID" value="KAJ5116051.1"/>
    <property type="molecule type" value="Genomic_DNA"/>
</dbReference>
<dbReference type="Gene3D" id="3.30.465.10">
    <property type="match status" value="2"/>
</dbReference>
<dbReference type="GO" id="GO:0071949">
    <property type="term" value="F:FAD binding"/>
    <property type="evidence" value="ECO:0007669"/>
    <property type="project" value="InterPro"/>
</dbReference>
<proteinExistence type="inferred from homology"/>
<keyword evidence="9" id="KW-1185">Reference proteome</keyword>
<name>A0A9W9GC30_9EURO</name>
<dbReference type="AlphaFoldDB" id="A0A9W9GC30"/>
<keyword evidence="5" id="KW-0560">Oxidoreductase</keyword>
<dbReference type="Proteomes" id="UP001149165">
    <property type="component" value="Unassembled WGS sequence"/>
</dbReference>
<dbReference type="InterPro" id="IPR012951">
    <property type="entry name" value="BBE"/>
</dbReference>
<evidence type="ECO:0000256" key="5">
    <source>
        <dbReference type="ARBA" id="ARBA00023002"/>
    </source>
</evidence>
<gene>
    <name evidence="8" type="ORF">N7456_000399</name>
</gene>
<comment type="similarity">
    <text evidence="2">Belongs to the oxygen-dependent FAD-linked oxidoreductase family.</text>
</comment>
<dbReference type="InterPro" id="IPR050416">
    <property type="entry name" value="FAD-linked_Oxidoreductase"/>
</dbReference>
<comment type="cofactor">
    <cofactor evidence="1">
        <name>FAD</name>
        <dbReference type="ChEBI" id="CHEBI:57692"/>
    </cofactor>
</comment>
<evidence type="ECO:0000256" key="6">
    <source>
        <dbReference type="SAM" id="SignalP"/>
    </source>
</evidence>
<keyword evidence="3" id="KW-0285">Flavoprotein</keyword>
<dbReference type="InterPro" id="IPR036318">
    <property type="entry name" value="FAD-bd_PCMH-like_sf"/>
</dbReference>
<feature type="chain" id="PRO_5040863567" description="FAD-binding PCMH-type domain-containing protein" evidence="6">
    <location>
        <begin position="20"/>
        <end position="446"/>
    </location>
</feature>
<reference evidence="8" key="2">
    <citation type="journal article" date="2023" name="IMA Fungus">
        <title>Comparative genomic study of the Penicillium genus elucidates a diverse pangenome and 15 lateral gene transfer events.</title>
        <authorList>
            <person name="Petersen C."/>
            <person name="Sorensen T."/>
            <person name="Nielsen M.R."/>
            <person name="Sondergaard T.E."/>
            <person name="Sorensen J.L."/>
            <person name="Fitzpatrick D.A."/>
            <person name="Frisvad J.C."/>
            <person name="Nielsen K.L."/>
        </authorList>
    </citation>
    <scope>NUCLEOTIDE SEQUENCE</scope>
    <source>
        <strain evidence="8">IBT 30069</strain>
    </source>
</reference>
<evidence type="ECO:0000256" key="3">
    <source>
        <dbReference type="ARBA" id="ARBA00022630"/>
    </source>
</evidence>
<dbReference type="Gene3D" id="3.40.462.20">
    <property type="match status" value="1"/>
</dbReference>
<dbReference type="InterPro" id="IPR006094">
    <property type="entry name" value="Oxid_FAD_bind_N"/>
</dbReference>
<dbReference type="GO" id="GO:0016491">
    <property type="term" value="F:oxidoreductase activity"/>
    <property type="evidence" value="ECO:0007669"/>
    <property type="project" value="UniProtKB-KW"/>
</dbReference>
<dbReference type="OrthoDB" id="415825at2759"/>
<feature type="domain" description="FAD-binding PCMH-type" evidence="7">
    <location>
        <begin position="54"/>
        <end position="225"/>
    </location>
</feature>
<dbReference type="SUPFAM" id="SSF56176">
    <property type="entry name" value="FAD-binding/transporter-associated domain-like"/>
    <property type="match status" value="1"/>
</dbReference>